<protein>
    <recommendedName>
        <fullName evidence="8">Cytochrome c domain-containing protein</fullName>
    </recommendedName>
</protein>
<keyword evidence="4" id="KW-0249">Electron transport</keyword>
<dbReference type="GO" id="GO:0005506">
    <property type="term" value="F:iron ion binding"/>
    <property type="evidence" value="ECO:0007669"/>
    <property type="project" value="InterPro"/>
</dbReference>
<evidence type="ECO:0000256" key="5">
    <source>
        <dbReference type="ARBA" id="ARBA00023004"/>
    </source>
</evidence>
<accession>A0A2A5AVY5</accession>
<dbReference type="InterPro" id="IPR036909">
    <property type="entry name" value="Cyt_c-like_dom_sf"/>
</dbReference>
<dbReference type="Pfam" id="PF13442">
    <property type="entry name" value="Cytochrome_CBB3"/>
    <property type="match status" value="1"/>
</dbReference>
<keyword evidence="1" id="KW-0813">Transport</keyword>
<feature type="domain" description="Cytochrome c" evidence="8">
    <location>
        <begin position="132"/>
        <end position="267"/>
    </location>
</feature>
<dbReference type="PROSITE" id="PS51007">
    <property type="entry name" value="CYTC"/>
    <property type="match status" value="2"/>
</dbReference>
<dbReference type="GO" id="GO:0009055">
    <property type="term" value="F:electron transfer activity"/>
    <property type="evidence" value="ECO:0007669"/>
    <property type="project" value="InterPro"/>
</dbReference>
<dbReference type="AlphaFoldDB" id="A0A2A5AVY5"/>
<dbReference type="Proteomes" id="UP000218327">
    <property type="component" value="Unassembled WGS sequence"/>
</dbReference>
<proteinExistence type="predicted"/>
<comment type="caution">
    <text evidence="9">The sequence shown here is derived from an EMBL/GenBank/DDBJ whole genome shotgun (WGS) entry which is preliminary data.</text>
</comment>
<evidence type="ECO:0000256" key="3">
    <source>
        <dbReference type="ARBA" id="ARBA00022723"/>
    </source>
</evidence>
<dbReference type="PANTHER" id="PTHR33546">
    <property type="entry name" value="LARGE, MULTIFUNCTIONAL SECRETED PROTEIN-RELATED"/>
    <property type="match status" value="1"/>
</dbReference>
<reference evidence="10" key="1">
    <citation type="submission" date="2017-08" db="EMBL/GenBank/DDBJ databases">
        <title>A dynamic microbial community with high functional redundancy inhabits the cold, oxic subseafloor aquifer.</title>
        <authorList>
            <person name="Tully B.J."/>
            <person name="Wheat C.G."/>
            <person name="Glazer B.T."/>
            <person name="Huber J.A."/>
        </authorList>
    </citation>
    <scope>NUCLEOTIDE SEQUENCE [LARGE SCALE GENOMIC DNA]</scope>
</reference>
<dbReference type="Pfam" id="PF00034">
    <property type="entry name" value="Cytochrom_C"/>
    <property type="match status" value="1"/>
</dbReference>
<dbReference type="PANTHER" id="PTHR33546:SF1">
    <property type="entry name" value="LARGE, MULTIFUNCTIONAL SECRETED PROTEIN"/>
    <property type="match status" value="1"/>
</dbReference>
<evidence type="ECO:0000256" key="7">
    <source>
        <dbReference type="SAM" id="SignalP"/>
    </source>
</evidence>
<evidence type="ECO:0000256" key="2">
    <source>
        <dbReference type="ARBA" id="ARBA00022617"/>
    </source>
</evidence>
<keyword evidence="2 6" id="KW-0349">Heme</keyword>
<dbReference type="Gene3D" id="1.10.760.10">
    <property type="entry name" value="Cytochrome c-like domain"/>
    <property type="match status" value="2"/>
</dbReference>
<keyword evidence="3 6" id="KW-0479">Metal-binding</keyword>
<feature type="domain" description="Cytochrome c" evidence="8">
    <location>
        <begin position="41"/>
        <end position="122"/>
    </location>
</feature>
<evidence type="ECO:0000256" key="1">
    <source>
        <dbReference type="ARBA" id="ARBA00022448"/>
    </source>
</evidence>
<gene>
    <name evidence="9" type="ORF">COA96_12980</name>
</gene>
<evidence type="ECO:0000256" key="6">
    <source>
        <dbReference type="PROSITE-ProRule" id="PRU00433"/>
    </source>
</evidence>
<evidence type="ECO:0000313" key="9">
    <source>
        <dbReference type="EMBL" id="PCJ22938.1"/>
    </source>
</evidence>
<dbReference type="SUPFAM" id="SSF46626">
    <property type="entry name" value="Cytochrome c"/>
    <property type="match status" value="2"/>
</dbReference>
<dbReference type="InterPro" id="IPR013427">
    <property type="entry name" value="Haem-bd_dom_put"/>
</dbReference>
<dbReference type="PRINTS" id="PR00605">
    <property type="entry name" value="CYTCHROMECIC"/>
</dbReference>
<dbReference type="EMBL" id="NVVJ01000047">
    <property type="protein sequence ID" value="PCJ22938.1"/>
    <property type="molecule type" value="Genomic_DNA"/>
</dbReference>
<name>A0A2A5AVY5_9GAMM</name>
<dbReference type="GO" id="GO:0020037">
    <property type="term" value="F:heme binding"/>
    <property type="evidence" value="ECO:0007669"/>
    <property type="project" value="InterPro"/>
</dbReference>
<dbReference type="NCBIfam" id="TIGR02603">
    <property type="entry name" value="CxxCH_TIGR02603"/>
    <property type="match status" value="1"/>
</dbReference>
<sequence length="270" mass="29824">MRLNSKFYWRGVLTTAAFSLSLLVNTSSHAEDAGNLYNTTFDVNAGERYFERQCSRCHGFDAKGDEETGAPDLTGRLNRASTNVGIYNIIREGIPGTAMLAIGANLPEAQVWQLVAYIDSLSTDPANVNLPGSAQAGNSLFTGTGNCGDCHMVNGRGGRQGPDLSKVGERRDPEELLNDLLNPHEDVAPRWWTMRVVGSDGTLREGLRMNEDSFSLRIMDEDANLWSFSKSQIQSLERVEESTMPSYSQTLNDSEIDDLVAYLFSLRKEN</sequence>
<keyword evidence="5 6" id="KW-0408">Iron</keyword>
<dbReference type="InterPro" id="IPR009056">
    <property type="entry name" value="Cyt_c-like_dom"/>
</dbReference>
<feature type="signal peptide" evidence="7">
    <location>
        <begin position="1"/>
        <end position="30"/>
    </location>
</feature>
<dbReference type="InterPro" id="IPR008168">
    <property type="entry name" value="Cyt_C_IC"/>
</dbReference>
<evidence type="ECO:0000256" key="4">
    <source>
        <dbReference type="ARBA" id="ARBA00022982"/>
    </source>
</evidence>
<evidence type="ECO:0000313" key="10">
    <source>
        <dbReference type="Proteomes" id="UP000218327"/>
    </source>
</evidence>
<evidence type="ECO:0000259" key="8">
    <source>
        <dbReference type="PROSITE" id="PS51007"/>
    </source>
</evidence>
<keyword evidence="7" id="KW-0732">Signal</keyword>
<organism evidence="9 10">
    <name type="scientific">SAR86 cluster bacterium</name>
    <dbReference type="NCBI Taxonomy" id="2030880"/>
    <lineage>
        <taxon>Bacteria</taxon>
        <taxon>Pseudomonadati</taxon>
        <taxon>Pseudomonadota</taxon>
        <taxon>Gammaproteobacteria</taxon>
        <taxon>SAR86 cluster</taxon>
    </lineage>
</organism>
<feature type="chain" id="PRO_5012743292" description="Cytochrome c domain-containing protein" evidence="7">
    <location>
        <begin position="31"/>
        <end position="270"/>
    </location>
</feature>